<dbReference type="GO" id="GO:0003735">
    <property type="term" value="F:structural constituent of ribosome"/>
    <property type="evidence" value="ECO:0007669"/>
    <property type="project" value="InterPro"/>
</dbReference>
<dbReference type="CDD" id="cd00336">
    <property type="entry name" value="Ribosomal_L22"/>
    <property type="match status" value="1"/>
</dbReference>
<evidence type="ECO:0000313" key="9">
    <source>
        <dbReference type="Proteomes" id="UP000645828"/>
    </source>
</evidence>
<evidence type="ECO:0000256" key="3">
    <source>
        <dbReference type="ARBA" id="ARBA00023274"/>
    </source>
</evidence>
<reference evidence="8" key="1">
    <citation type="submission" date="2020-12" db="EMBL/GenBank/DDBJ databases">
        <authorList>
            <consortium name="Molecular Ecology Group"/>
        </authorList>
    </citation>
    <scope>NUCLEOTIDE SEQUENCE</scope>
    <source>
        <strain evidence="8">TBG_1078</strain>
    </source>
</reference>
<keyword evidence="3 6" id="KW-0687">Ribonucleoprotein</keyword>
<dbReference type="InterPro" id="IPR001063">
    <property type="entry name" value="Ribosomal_uL22"/>
</dbReference>
<organism evidence="8 9">
    <name type="scientific">Nyctereutes procyonoides</name>
    <name type="common">Raccoon dog</name>
    <name type="synonym">Canis procyonoides</name>
    <dbReference type="NCBI Taxonomy" id="34880"/>
    <lineage>
        <taxon>Eukaryota</taxon>
        <taxon>Metazoa</taxon>
        <taxon>Chordata</taxon>
        <taxon>Craniata</taxon>
        <taxon>Vertebrata</taxon>
        <taxon>Euteleostomi</taxon>
        <taxon>Mammalia</taxon>
        <taxon>Eutheria</taxon>
        <taxon>Laurasiatheria</taxon>
        <taxon>Carnivora</taxon>
        <taxon>Caniformia</taxon>
        <taxon>Canidae</taxon>
        <taxon>Nyctereutes</taxon>
    </lineage>
</organism>
<dbReference type="Gene3D" id="3.90.470.10">
    <property type="entry name" value="Ribosomal protein L22/L17"/>
    <property type="match status" value="1"/>
</dbReference>
<feature type="region of interest" description="Disordered" evidence="7">
    <location>
        <begin position="288"/>
        <end position="315"/>
    </location>
</feature>
<feature type="compositionally biased region" description="Basic and acidic residues" evidence="7">
    <location>
        <begin position="288"/>
        <end position="297"/>
    </location>
</feature>
<dbReference type="PANTHER" id="PTHR11593">
    <property type="entry name" value="60S RIBOSOMAL PROTEIN L17"/>
    <property type="match status" value="1"/>
</dbReference>
<feature type="compositionally biased region" description="Basic residues" evidence="7">
    <location>
        <begin position="298"/>
        <end position="315"/>
    </location>
</feature>
<evidence type="ECO:0000313" key="8">
    <source>
        <dbReference type="EMBL" id="CAD7676298.1"/>
    </source>
</evidence>
<dbReference type="EMBL" id="CAJHUB010000677">
    <property type="protein sequence ID" value="CAD7676298.1"/>
    <property type="molecule type" value="Genomic_DNA"/>
</dbReference>
<evidence type="ECO:0000256" key="2">
    <source>
        <dbReference type="ARBA" id="ARBA00022980"/>
    </source>
</evidence>
<name>A0A811YHN7_NYCPR</name>
<comment type="similarity">
    <text evidence="1 6">Belongs to the universal ribosomal protein uL22 family.</text>
</comment>
<dbReference type="InterPro" id="IPR036394">
    <property type="entry name" value="Ribosomal_uL22_sf"/>
</dbReference>
<sequence length="315" mass="34453">MDLVKSPTTGALGKGVPPTPAVPACSRRGRSSGLGWGCSVGTAGRVTVCIRVTVGGVTTETARCQARWGEIEASGVSKVCRPALAACSRPRPGGAPVGSRAPPALRPYPLPWHTCVCTCVTVAARGQACVAHSVQTEPLTCHYTFPAHCLLLDPENPTESCKSRGSNLHVHFKNTHETPQAIKDMHVQKATKYLKDVTLQKPCAKQWGWTQGGWPKESAEFLLHMLKNAQSNAACKGLDVDSQIVEHIQVNKAPKMRRRTYRAHGWNNPYMSSPCHIKMILTEKEQTVPKPEEEVAQKKKITQKKLKKQKLMARE</sequence>
<evidence type="ECO:0000256" key="7">
    <source>
        <dbReference type="SAM" id="MobiDB-lite"/>
    </source>
</evidence>
<dbReference type="GO" id="GO:0022625">
    <property type="term" value="C:cytosolic large ribosomal subunit"/>
    <property type="evidence" value="ECO:0007669"/>
    <property type="project" value="TreeGrafter"/>
</dbReference>
<dbReference type="Proteomes" id="UP000645828">
    <property type="component" value="Unassembled WGS sequence"/>
</dbReference>
<protein>
    <recommendedName>
        <fullName evidence="4">Large ribosomal subunit protein uL22</fullName>
    </recommendedName>
    <alternativeName>
        <fullName evidence="5">60S ribosomal protein L17</fullName>
    </alternativeName>
</protein>
<dbReference type="InterPro" id="IPR005721">
    <property type="entry name" value="Ribosomal_uL22_euk/arc"/>
</dbReference>
<proteinExistence type="inferred from homology"/>
<evidence type="ECO:0000256" key="5">
    <source>
        <dbReference type="ARBA" id="ARBA00035325"/>
    </source>
</evidence>
<dbReference type="Pfam" id="PF00237">
    <property type="entry name" value="Ribosomal_L22"/>
    <property type="match status" value="1"/>
</dbReference>
<keyword evidence="9" id="KW-1185">Reference proteome</keyword>
<evidence type="ECO:0000256" key="1">
    <source>
        <dbReference type="ARBA" id="ARBA00009451"/>
    </source>
</evidence>
<dbReference type="GO" id="GO:0002181">
    <property type="term" value="P:cytoplasmic translation"/>
    <property type="evidence" value="ECO:0007669"/>
    <property type="project" value="TreeGrafter"/>
</dbReference>
<gene>
    <name evidence="8" type="ORF">NYPRO_LOCUS9093</name>
</gene>
<dbReference type="SUPFAM" id="SSF54843">
    <property type="entry name" value="Ribosomal protein L22"/>
    <property type="match status" value="1"/>
</dbReference>
<evidence type="ECO:0000256" key="6">
    <source>
        <dbReference type="RuleBase" id="RU004005"/>
    </source>
</evidence>
<accession>A0A811YHN7</accession>
<dbReference type="NCBIfam" id="TIGR01038">
    <property type="entry name" value="uL22_arch_euk"/>
    <property type="match status" value="1"/>
</dbReference>
<dbReference type="PANTHER" id="PTHR11593:SF11">
    <property type="entry name" value="LARGE RIBOSOMAL SUBUNIT PROTEIN UL22"/>
    <property type="match status" value="1"/>
</dbReference>
<dbReference type="AlphaFoldDB" id="A0A811YHN7"/>
<evidence type="ECO:0000256" key="4">
    <source>
        <dbReference type="ARBA" id="ARBA00035207"/>
    </source>
</evidence>
<comment type="caution">
    <text evidence="8">The sequence shown here is derived from an EMBL/GenBank/DDBJ whole genome shotgun (WGS) entry which is preliminary data.</text>
</comment>
<keyword evidence="2 6" id="KW-0689">Ribosomal protein</keyword>